<evidence type="ECO:0000259" key="4">
    <source>
        <dbReference type="Pfam" id="PF14833"/>
    </source>
</evidence>
<name>A0ABS7PKA7_9SPHN</name>
<reference evidence="5 6" key="1">
    <citation type="submission" date="2021-08" db="EMBL/GenBank/DDBJ databases">
        <authorList>
            <person name="Tuo L."/>
        </authorList>
    </citation>
    <scope>NUCLEOTIDE SEQUENCE [LARGE SCALE GENOMIC DNA]</scope>
    <source>
        <strain evidence="5 6">JCM 31229</strain>
    </source>
</reference>
<feature type="domain" description="3-hydroxyisobutyrate dehydrogenase-like NAD-binding" evidence="4">
    <location>
        <begin position="158"/>
        <end position="273"/>
    </location>
</feature>
<evidence type="ECO:0000256" key="1">
    <source>
        <dbReference type="ARBA" id="ARBA00023002"/>
    </source>
</evidence>
<dbReference type="Pfam" id="PF03446">
    <property type="entry name" value="NAD_binding_2"/>
    <property type="match status" value="1"/>
</dbReference>
<proteinExistence type="predicted"/>
<dbReference type="Gene3D" id="3.40.50.720">
    <property type="entry name" value="NAD(P)-binding Rossmann-like Domain"/>
    <property type="match status" value="1"/>
</dbReference>
<accession>A0ABS7PKA7</accession>
<keyword evidence="6" id="KW-1185">Reference proteome</keyword>
<protein>
    <submittedName>
        <fullName evidence="5">NAD(P)-dependent oxidoreductase</fullName>
    </submittedName>
</protein>
<keyword evidence="2" id="KW-0520">NAD</keyword>
<dbReference type="InterPro" id="IPR006115">
    <property type="entry name" value="6PGDH_NADP-bd"/>
</dbReference>
<dbReference type="InterPro" id="IPR015815">
    <property type="entry name" value="HIBADH-related"/>
</dbReference>
<comment type="caution">
    <text evidence="5">The sequence shown here is derived from an EMBL/GenBank/DDBJ whole genome shotgun (WGS) entry which is preliminary data.</text>
</comment>
<sequence length="282" mass="28989">MGLPMAGRLCAAGFDMMVYNRSPGPAEALRALGAKVADTAGALFAGCDTVILMLANDGAVDAVLDRDGPDFGDRMQGRLIINMGTHAPIFSHRLEQDIRAVGGSFVEAPVSGSRLPAEAGELVAMLAGEAGAIERAHPLLAPICRDIVAIGAVPSALSMKLAVNLYLIASVAALAEAASLARALDLAPEDFQQVIASGPLASNVALSKLDKMTRRDFAPQAAIHDVCKNAALVAEAAAGTKGAYPLITQSRRLFETVRAAGGGRLDMAAVISAFETGSGQRA</sequence>
<keyword evidence="1" id="KW-0560">Oxidoreductase</keyword>
<dbReference type="InterPro" id="IPR008927">
    <property type="entry name" value="6-PGluconate_DH-like_C_sf"/>
</dbReference>
<dbReference type="InterPro" id="IPR029154">
    <property type="entry name" value="HIBADH-like_NADP-bd"/>
</dbReference>
<dbReference type="SUPFAM" id="SSF51735">
    <property type="entry name" value="NAD(P)-binding Rossmann-fold domains"/>
    <property type="match status" value="1"/>
</dbReference>
<dbReference type="PANTHER" id="PTHR43580:SF2">
    <property type="entry name" value="CYTOKINE-LIKE NUCLEAR FACTOR N-PAC"/>
    <property type="match status" value="1"/>
</dbReference>
<evidence type="ECO:0000313" key="5">
    <source>
        <dbReference type="EMBL" id="MBY8821190.1"/>
    </source>
</evidence>
<evidence type="ECO:0000256" key="2">
    <source>
        <dbReference type="ARBA" id="ARBA00023027"/>
    </source>
</evidence>
<dbReference type="Gene3D" id="1.10.1040.10">
    <property type="entry name" value="N-(1-d-carboxylethyl)-l-norvaline Dehydrogenase, domain 2"/>
    <property type="match status" value="1"/>
</dbReference>
<feature type="domain" description="6-phosphogluconate dehydrogenase NADP-binding" evidence="3">
    <location>
        <begin position="1"/>
        <end position="151"/>
    </location>
</feature>
<dbReference type="Pfam" id="PF14833">
    <property type="entry name" value="NAD_binding_11"/>
    <property type="match status" value="1"/>
</dbReference>
<dbReference type="InterPro" id="IPR013328">
    <property type="entry name" value="6PGD_dom2"/>
</dbReference>
<organism evidence="5 6">
    <name type="scientific">Sphingomonas colocasiae</name>
    <dbReference type="NCBI Taxonomy" id="1848973"/>
    <lineage>
        <taxon>Bacteria</taxon>
        <taxon>Pseudomonadati</taxon>
        <taxon>Pseudomonadota</taxon>
        <taxon>Alphaproteobacteria</taxon>
        <taxon>Sphingomonadales</taxon>
        <taxon>Sphingomonadaceae</taxon>
        <taxon>Sphingomonas</taxon>
    </lineage>
</organism>
<dbReference type="PIRSF" id="PIRSF000103">
    <property type="entry name" value="HIBADH"/>
    <property type="match status" value="1"/>
</dbReference>
<dbReference type="Proteomes" id="UP000706039">
    <property type="component" value="Unassembled WGS sequence"/>
</dbReference>
<evidence type="ECO:0000313" key="6">
    <source>
        <dbReference type="Proteomes" id="UP000706039"/>
    </source>
</evidence>
<dbReference type="InterPro" id="IPR051265">
    <property type="entry name" value="HIBADH-related_NP60_sf"/>
</dbReference>
<dbReference type="InterPro" id="IPR036291">
    <property type="entry name" value="NAD(P)-bd_dom_sf"/>
</dbReference>
<dbReference type="SUPFAM" id="SSF48179">
    <property type="entry name" value="6-phosphogluconate dehydrogenase C-terminal domain-like"/>
    <property type="match status" value="1"/>
</dbReference>
<dbReference type="EMBL" id="JAINVV010000001">
    <property type="protein sequence ID" value="MBY8821190.1"/>
    <property type="molecule type" value="Genomic_DNA"/>
</dbReference>
<dbReference type="PANTHER" id="PTHR43580">
    <property type="entry name" value="OXIDOREDUCTASE GLYR1-RELATED"/>
    <property type="match status" value="1"/>
</dbReference>
<evidence type="ECO:0000259" key="3">
    <source>
        <dbReference type="Pfam" id="PF03446"/>
    </source>
</evidence>
<gene>
    <name evidence="5" type="ORF">K7G82_02740</name>
</gene>